<comment type="similarity">
    <text evidence="1 3">Belongs to the bacterial flagellin family.</text>
</comment>
<sequence length="741" mass="73349">MSNITLSSATRQNLLVAQDTAALLSTTQNRLATGKKVNSALDSPSSFFTAQGLDNRAGDLSNILDSISNGVQVIQAANTGITSLQKLVDNAKSVANQALQATIGYSTKSNVSTTITGATASDLRGTTSYLSAQATSNVLYDGTAANGAAVSGTTKLGAAGTMTGGTITGATGATVLNTGGAAAGFGDGDTLTVNGKTITFSKTAAPTTSTVPTGYGFIASSNVATDGNGNSTVYLGANGNVATISDLLSAVDLASGVSSASISAGAATVATATGETASNVASAKIVLNSATGADLQISGKADQLKALGLTSSTGSGTATVSVTRTTAAGSLGTLLQDGSTLNVNGKTISFKNAAVPAAANVASGSGKNGNIVTDGNGNSTVYLQGGTVADVLTAIDLATGTQTTTNASGSATLKTATGATNSSVATNGSLKISTGTLADLNITGSGNALSALGLSGNAGTDTSFTAARTSTPGGLSGKTLTFGSLNSGTAVNVTFGDGTNGTVKTLDDLNTKLALNNMQASLDASGKLTISTTNDYASSTIGSAADGGTIGGTAATLFSTAQAPVADVNSQNTRKSLLSQFNQILDNIKSTAQDASFNGVNLLNGDTLKLTLNEKGSSTMNLIGVTFDPAGLGLTRLGQNGLNEFEDISSTNKVITSLTQASSALRSQASTFGSNLSVVQNRQDFNKQIINVLQTGSSKLTDADLNEEAANSQALSTRQSLTVSALSLANQAQQSVLQLLR</sequence>
<feature type="domain" description="Flagellin C-terminal" evidence="5">
    <location>
        <begin position="657"/>
        <end position="740"/>
    </location>
</feature>
<keyword evidence="8" id="KW-1185">Reference proteome</keyword>
<feature type="domain" description="DUF1522" evidence="6">
    <location>
        <begin position="189"/>
        <end position="302"/>
    </location>
</feature>
<dbReference type="InterPro" id="IPR046358">
    <property type="entry name" value="Flagellin_C"/>
</dbReference>
<gene>
    <name evidence="7" type="ORF">DK427_13750</name>
</gene>
<dbReference type="Pfam" id="PF00700">
    <property type="entry name" value="Flagellin_C"/>
    <property type="match status" value="1"/>
</dbReference>
<evidence type="ECO:0000259" key="6">
    <source>
        <dbReference type="Pfam" id="PF07482"/>
    </source>
</evidence>
<organism evidence="7 8">
    <name type="scientific">Methylobacterium radiodurans</name>
    <dbReference type="NCBI Taxonomy" id="2202828"/>
    <lineage>
        <taxon>Bacteria</taxon>
        <taxon>Pseudomonadati</taxon>
        <taxon>Pseudomonadota</taxon>
        <taxon>Alphaproteobacteria</taxon>
        <taxon>Hyphomicrobiales</taxon>
        <taxon>Methylobacteriaceae</taxon>
        <taxon>Methylobacterium</taxon>
    </lineage>
</organism>
<keyword evidence="7" id="KW-0282">Flagellum</keyword>
<dbReference type="EMBL" id="CP029551">
    <property type="protein sequence ID" value="AWN36667.1"/>
    <property type="molecule type" value="Genomic_DNA"/>
</dbReference>
<dbReference type="GO" id="GO:0009288">
    <property type="term" value="C:bacterial-type flagellum"/>
    <property type="evidence" value="ECO:0007669"/>
    <property type="project" value="UniProtKB-SubCell"/>
</dbReference>
<dbReference type="GO" id="GO:0005198">
    <property type="term" value="F:structural molecule activity"/>
    <property type="evidence" value="ECO:0007669"/>
    <property type="project" value="UniProtKB-UniRule"/>
</dbReference>
<accession>A0A2U8VSK6</accession>
<evidence type="ECO:0000313" key="8">
    <source>
        <dbReference type="Proteomes" id="UP000246058"/>
    </source>
</evidence>
<proteinExistence type="inferred from homology"/>
<dbReference type="Pfam" id="PF00669">
    <property type="entry name" value="Flagellin_N"/>
    <property type="match status" value="1"/>
</dbReference>
<evidence type="ECO:0000259" key="4">
    <source>
        <dbReference type="Pfam" id="PF00669"/>
    </source>
</evidence>
<reference evidence="7 8" key="1">
    <citation type="submission" date="2018-05" db="EMBL/GenBank/DDBJ databases">
        <title>Complete Genome Sequence of Methylobacterium sp. 17Sr1-43.</title>
        <authorList>
            <person name="Srinivasan S."/>
        </authorList>
    </citation>
    <scope>NUCLEOTIDE SEQUENCE [LARGE SCALE GENOMIC DNA]</scope>
    <source>
        <strain evidence="7 8">17Sr1-43</strain>
    </source>
</reference>
<feature type="domain" description="DUF1522" evidence="6">
    <location>
        <begin position="339"/>
        <end position="448"/>
    </location>
</feature>
<dbReference type="GO" id="GO:0005576">
    <property type="term" value="C:extracellular region"/>
    <property type="evidence" value="ECO:0007669"/>
    <property type="project" value="UniProtKB-SubCell"/>
</dbReference>
<dbReference type="AlphaFoldDB" id="A0A2U8VSK6"/>
<evidence type="ECO:0000256" key="1">
    <source>
        <dbReference type="ARBA" id="ARBA00005709"/>
    </source>
</evidence>
<comment type="subcellular location">
    <subcellularLocation>
        <location evidence="3">Secreted</location>
    </subcellularLocation>
    <subcellularLocation>
        <location evidence="3">Bacterial flagellum</location>
    </subcellularLocation>
</comment>
<dbReference type="InterPro" id="IPR011087">
    <property type="entry name" value="DUF1522"/>
</dbReference>
<dbReference type="SUPFAM" id="SSF64518">
    <property type="entry name" value="Phase 1 flagellin"/>
    <property type="match status" value="2"/>
</dbReference>
<dbReference type="RefSeq" id="WP_109951756.1">
    <property type="nucleotide sequence ID" value="NZ_CP029551.1"/>
</dbReference>
<dbReference type="InterPro" id="IPR001029">
    <property type="entry name" value="Flagellin_N"/>
</dbReference>
<dbReference type="Proteomes" id="UP000246058">
    <property type="component" value="Chromosome"/>
</dbReference>
<evidence type="ECO:0000259" key="5">
    <source>
        <dbReference type="Pfam" id="PF00700"/>
    </source>
</evidence>
<comment type="function">
    <text evidence="3">Flagellin is the subunit protein which polymerizes to form the filaments of bacterial flagella.</text>
</comment>
<dbReference type="NCBIfam" id="NF009330">
    <property type="entry name" value="PRK12688.1"/>
    <property type="match status" value="1"/>
</dbReference>
<keyword evidence="7" id="KW-0969">Cilium</keyword>
<protein>
    <recommendedName>
        <fullName evidence="3">Flagellin</fullName>
    </recommendedName>
</protein>
<dbReference type="Gene3D" id="1.20.1330.10">
    <property type="entry name" value="f41 fragment of flagellin, N-terminal domain"/>
    <property type="match status" value="1"/>
</dbReference>
<dbReference type="Pfam" id="PF07482">
    <property type="entry name" value="DUF1522"/>
    <property type="match status" value="2"/>
</dbReference>
<evidence type="ECO:0000256" key="2">
    <source>
        <dbReference type="ARBA" id="ARBA00023143"/>
    </source>
</evidence>
<name>A0A2U8VSK6_9HYPH</name>
<feature type="domain" description="Flagellin N-terminal" evidence="4">
    <location>
        <begin position="7"/>
        <end position="118"/>
    </location>
</feature>
<keyword evidence="7" id="KW-0966">Cell projection</keyword>
<evidence type="ECO:0000313" key="7">
    <source>
        <dbReference type="EMBL" id="AWN36667.1"/>
    </source>
</evidence>
<keyword evidence="3" id="KW-0964">Secreted</keyword>
<keyword evidence="2 3" id="KW-0975">Bacterial flagellum</keyword>
<dbReference type="OrthoDB" id="9808068at2"/>
<evidence type="ECO:0000256" key="3">
    <source>
        <dbReference type="RuleBase" id="RU362073"/>
    </source>
</evidence>
<dbReference type="KEGG" id="meti:DK427_13750"/>